<proteinExistence type="predicted"/>
<dbReference type="SUPFAM" id="SSF109715">
    <property type="entry name" value="DEK C-terminal domain"/>
    <property type="match status" value="1"/>
</dbReference>
<accession>A0A2P4YWH2</accession>
<sequence>MEDNPEDSSQLVNISPEVIRTYLNKIVTNDNLDTLTPKKVREELEKSLGLPLYSLKPKKNQINDLIDTIILEIKEKNPTNSPVKQAMNSASSANDKDEGTNGNNEEEHNGLNINIPEITKQNGKAIKRKQISMSIEEFLEKSQTLSLSINGSSTKLAISPRQFSTGSVGWYYGGKIPLPVGDDLEVLCQISINCTVVGSKTWPQNTSKKSKSK</sequence>
<comment type="caution">
    <text evidence="3">The sequence shown here is derived from an EMBL/GenBank/DDBJ whole genome shotgun (WGS) entry which is preliminary data.</text>
</comment>
<feature type="compositionally biased region" description="Basic and acidic residues" evidence="1">
    <location>
        <begin position="94"/>
        <end position="109"/>
    </location>
</feature>
<dbReference type="Proteomes" id="UP000236928">
    <property type="component" value="Unassembled WGS sequence"/>
</dbReference>
<name>A0A2P4YWH2_9CRYT</name>
<dbReference type="VEuPathDB" id="CryptoDB:CmeUKMEL1_00820"/>
<evidence type="ECO:0000313" key="3">
    <source>
        <dbReference type="EMBL" id="POM82123.1"/>
    </source>
</evidence>
<reference evidence="3 4" key="1">
    <citation type="submission" date="2014-04" db="EMBL/GenBank/DDBJ databases">
        <title>Comparative Genomics of Cryptosporidium Species.</title>
        <authorList>
            <person name="Silva J.C."/>
            <person name="Su Q."/>
            <person name="Chalmers R."/>
            <person name="Chibucos M.C."/>
            <person name="Elwin K."/>
            <person name="Godinez A."/>
            <person name="Guo F."/>
            <person name="Huynh K."/>
            <person name="Orvis J."/>
            <person name="Ott S."/>
            <person name="Sadzewicz L."/>
            <person name="Sengamalay N."/>
            <person name="Shetty A."/>
            <person name="Sun M."/>
            <person name="Tallon L."/>
            <person name="Xiao L."/>
            <person name="Zhang H."/>
            <person name="Fraser C.M."/>
            <person name="Zhu G."/>
            <person name="Kissinger J."/>
            <person name="Widmer G."/>
        </authorList>
    </citation>
    <scope>NUCLEOTIDE SEQUENCE [LARGE SCALE GENOMIC DNA]</scope>
    <source>
        <strain evidence="3 4">UKMEL1</strain>
    </source>
</reference>
<feature type="compositionally biased region" description="Polar residues" evidence="1">
    <location>
        <begin position="79"/>
        <end position="93"/>
    </location>
</feature>
<feature type="domain" description="DEK-C" evidence="2">
    <location>
        <begin position="13"/>
        <end position="71"/>
    </location>
</feature>
<feature type="region of interest" description="Disordered" evidence="1">
    <location>
        <begin position="79"/>
        <end position="110"/>
    </location>
</feature>
<gene>
    <name evidence="3" type="ORF">CmeUKMEL1_00820</name>
</gene>
<dbReference type="OrthoDB" id="361877at2759"/>
<dbReference type="InterPro" id="IPR014876">
    <property type="entry name" value="DEK_C"/>
</dbReference>
<dbReference type="EMBL" id="JIBK01000002">
    <property type="protein sequence ID" value="POM82123.1"/>
    <property type="molecule type" value="Genomic_DNA"/>
</dbReference>
<dbReference type="Pfam" id="PF08766">
    <property type="entry name" value="DEK_C"/>
    <property type="match status" value="1"/>
</dbReference>
<keyword evidence="4" id="KW-1185">Reference proteome</keyword>
<evidence type="ECO:0000313" key="4">
    <source>
        <dbReference type="Proteomes" id="UP000236928"/>
    </source>
</evidence>
<organism evidence="3 4">
    <name type="scientific">Cryptosporidium meleagridis</name>
    <dbReference type="NCBI Taxonomy" id="93969"/>
    <lineage>
        <taxon>Eukaryota</taxon>
        <taxon>Sar</taxon>
        <taxon>Alveolata</taxon>
        <taxon>Apicomplexa</taxon>
        <taxon>Conoidasida</taxon>
        <taxon>Coccidia</taxon>
        <taxon>Eucoccidiorida</taxon>
        <taxon>Eimeriorina</taxon>
        <taxon>Cryptosporidiidae</taxon>
        <taxon>Cryptosporidium</taxon>
    </lineage>
</organism>
<evidence type="ECO:0000259" key="2">
    <source>
        <dbReference type="PROSITE" id="PS51998"/>
    </source>
</evidence>
<protein>
    <submittedName>
        <fullName evidence="3">DEK C terminal domain protein</fullName>
    </submittedName>
</protein>
<dbReference type="PROSITE" id="PS51998">
    <property type="entry name" value="DEK_C"/>
    <property type="match status" value="1"/>
</dbReference>
<dbReference type="AlphaFoldDB" id="A0A2P4YWH2"/>
<evidence type="ECO:0000256" key="1">
    <source>
        <dbReference type="SAM" id="MobiDB-lite"/>
    </source>
</evidence>